<dbReference type="InterPro" id="IPR005094">
    <property type="entry name" value="Endonuclease_MobA/VirD2"/>
</dbReference>
<dbReference type="AlphaFoldDB" id="A0A5B8UUE8"/>
<dbReference type="Pfam" id="PF03432">
    <property type="entry name" value="Relaxase"/>
    <property type="match status" value="1"/>
</dbReference>
<sequence length="415" mass="47542">MVAVIHVSRRFHNVLNYNEKKVREQVAVCLEAANYPKNAADLSFNQKLKRLENQASLNERTIVNCVHISLNFDPSEQLSGQLLKELTAEYMDKIGFGEQPYLLYRHNDAGHPHVHIVSTNIKADGRRIELHNLGKNQSEKARKEIELKYGLLRPEDSKNRQRYELNPVNVQKVSYGKTATKRAITTVLSKVISEYKYSSLPELNAILQQYNVVADRGTEHSRINKNNGLVYRILNEQGERVGVPIKASDFYNKPTLKYLQERFKVNEPQKANNKARLKNSIDFALLKKEKQTIESLAKALDKEGINLVLRRNEQGYIYGITYVDHRTKCVFNGSDLGKNYSAKAVIERCNAEQNQLKSDAKKSPQIFTKQDNGDSFVESVVSGLGGELLRQEYTGDNMPYDLKKKRKKRKRISND</sequence>
<dbReference type="EMBL" id="CP042436">
    <property type="protein sequence ID" value="QEC61971.1"/>
    <property type="molecule type" value="Genomic_DNA"/>
</dbReference>
<evidence type="ECO:0000313" key="3">
    <source>
        <dbReference type="Proteomes" id="UP000321479"/>
    </source>
</evidence>
<dbReference type="KEGG" id="mgin:FRZ54_05005"/>
<protein>
    <submittedName>
        <fullName evidence="2">Relaxase</fullName>
    </submittedName>
</protein>
<proteinExistence type="predicted"/>
<evidence type="ECO:0000313" key="2">
    <source>
        <dbReference type="EMBL" id="QEC61971.1"/>
    </source>
</evidence>
<accession>A0A5B8UUE8</accession>
<reference evidence="2 3" key="1">
    <citation type="journal article" date="2017" name="Curr. Microbiol.">
        <title>Mucilaginibacter ginsenosidivorans sp. nov., Isolated from Soil of Ginseng Field.</title>
        <authorList>
            <person name="Kim M.M."/>
            <person name="Siddiqi M.Z."/>
            <person name="Im W.T."/>
        </authorList>
    </citation>
    <scope>NUCLEOTIDE SEQUENCE [LARGE SCALE GENOMIC DNA]</scope>
    <source>
        <strain evidence="2 3">Gsoil 3017</strain>
    </source>
</reference>
<organism evidence="2 3">
    <name type="scientific">Mucilaginibacter ginsenosidivorans</name>
    <dbReference type="NCBI Taxonomy" id="398053"/>
    <lineage>
        <taxon>Bacteria</taxon>
        <taxon>Pseudomonadati</taxon>
        <taxon>Bacteroidota</taxon>
        <taxon>Sphingobacteriia</taxon>
        <taxon>Sphingobacteriales</taxon>
        <taxon>Sphingobacteriaceae</taxon>
        <taxon>Mucilaginibacter</taxon>
    </lineage>
</organism>
<evidence type="ECO:0000259" key="1">
    <source>
        <dbReference type="Pfam" id="PF03432"/>
    </source>
</evidence>
<gene>
    <name evidence="2" type="ORF">FRZ54_05005</name>
</gene>
<dbReference type="Proteomes" id="UP000321479">
    <property type="component" value="Chromosome"/>
</dbReference>
<feature type="domain" description="MobA/VirD2-like nuclease" evidence="1">
    <location>
        <begin position="31"/>
        <end position="151"/>
    </location>
</feature>
<dbReference type="OrthoDB" id="915634at2"/>
<name>A0A5B8UUE8_9SPHI</name>
<dbReference type="RefSeq" id="WP_147030548.1">
    <property type="nucleotide sequence ID" value="NZ_CP042436.1"/>
</dbReference>
<keyword evidence="3" id="KW-1185">Reference proteome</keyword>